<sequence>NDHVNDKIRNGKSSRRNVRLYALQGSLLRRIDMSQVHLTQQNDLLGNPHFRGFSAKMYDATHITR</sequence>
<evidence type="ECO:0000313" key="1">
    <source>
        <dbReference type="EMBL" id="KAJ9588421.1"/>
    </source>
</evidence>
<feature type="non-terminal residue" evidence="1">
    <location>
        <position position="65"/>
    </location>
</feature>
<evidence type="ECO:0000313" key="2">
    <source>
        <dbReference type="Proteomes" id="UP001233999"/>
    </source>
</evidence>
<organism evidence="1 2">
    <name type="scientific">Diploptera punctata</name>
    <name type="common">Pacific beetle cockroach</name>
    <dbReference type="NCBI Taxonomy" id="6984"/>
    <lineage>
        <taxon>Eukaryota</taxon>
        <taxon>Metazoa</taxon>
        <taxon>Ecdysozoa</taxon>
        <taxon>Arthropoda</taxon>
        <taxon>Hexapoda</taxon>
        <taxon>Insecta</taxon>
        <taxon>Pterygota</taxon>
        <taxon>Neoptera</taxon>
        <taxon>Polyneoptera</taxon>
        <taxon>Dictyoptera</taxon>
        <taxon>Blattodea</taxon>
        <taxon>Blaberoidea</taxon>
        <taxon>Blaberidae</taxon>
        <taxon>Diplopterinae</taxon>
        <taxon>Diploptera</taxon>
    </lineage>
</organism>
<dbReference type="EMBL" id="JASPKZ010005682">
    <property type="protein sequence ID" value="KAJ9588421.1"/>
    <property type="molecule type" value="Genomic_DNA"/>
</dbReference>
<reference evidence="1" key="1">
    <citation type="journal article" date="2023" name="IScience">
        <title>Live-bearing cockroach genome reveals convergent evolutionary mechanisms linked to viviparity in insects and beyond.</title>
        <authorList>
            <person name="Fouks B."/>
            <person name="Harrison M.C."/>
            <person name="Mikhailova A.A."/>
            <person name="Marchal E."/>
            <person name="English S."/>
            <person name="Carruthers M."/>
            <person name="Jennings E.C."/>
            <person name="Chiamaka E.L."/>
            <person name="Frigard R.A."/>
            <person name="Pippel M."/>
            <person name="Attardo G.M."/>
            <person name="Benoit J.B."/>
            <person name="Bornberg-Bauer E."/>
            <person name="Tobe S.S."/>
        </authorList>
    </citation>
    <scope>NUCLEOTIDE SEQUENCE</scope>
    <source>
        <strain evidence="1">Stay&amp;Tobe</strain>
    </source>
</reference>
<dbReference type="Proteomes" id="UP001233999">
    <property type="component" value="Unassembled WGS sequence"/>
</dbReference>
<proteinExistence type="predicted"/>
<name>A0AAD7ZXX1_DIPPU</name>
<gene>
    <name evidence="1" type="ORF">L9F63_018201</name>
</gene>
<feature type="non-terminal residue" evidence="1">
    <location>
        <position position="1"/>
    </location>
</feature>
<accession>A0AAD7ZXX1</accession>
<dbReference type="AlphaFoldDB" id="A0AAD7ZXX1"/>
<protein>
    <submittedName>
        <fullName evidence="1">Uncharacterized protein</fullName>
    </submittedName>
</protein>
<comment type="caution">
    <text evidence="1">The sequence shown here is derived from an EMBL/GenBank/DDBJ whole genome shotgun (WGS) entry which is preliminary data.</text>
</comment>
<reference evidence="1" key="2">
    <citation type="submission" date="2023-05" db="EMBL/GenBank/DDBJ databases">
        <authorList>
            <person name="Fouks B."/>
        </authorList>
    </citation>
    <scope>NUCLEOTIDE SEQUENCE</scope>
    <source>
        <strain evidence="1">Stay&amp;Tobe</strain>
        <tissue evidence="1">Testes</tissue>
    </source>
</reference>
<keyword evidence="2" id="KW-1185">Reference proteome</keyword>